<dbReference type="InterPro" id="IPR050401">
    <property type="entry name" value="Cyclic_nucleotide_synthase"/>
</dbReference>
<gene>
    <name evidence="10" type="ORF">THAOC_17633</name>
</gene>
<dbReference type="GO" id="GO:0004016">
    <property type="term" value="F:adenylate cyclase activity"/>
    <property type="evidence" value="ECO:0007669"/>
    <property type="project" value="TreeGrafter"/>
</dbReference>
<dbReference type="AlphaFoldDB" id="K0SLI8"/>
<feature type="transmembrane region" description="Helical" evidence="8">
    <location>
        <begin position="78"/>
        <end position="104"/>
    </location>
</feature>
<keyword evidence="4 8" id="KW-1133">Transmembrane helix</keyword>
<dbReference type="eggNOG" id="KOG1023">
    <property type="taxonomic scope" value="Eukaryota"/>
</dbReference>
<dbReference type="InterPro" id="IPR001054">
    <property type="entry name" value="A/G_cyclase"/>
</dbReference>
<evidence type="ECO:0000259" key="9">
    <source>
        <dbReference type="PROSITE" id="PS50125"/>
    </source>
</evidence>
<protein>
    <recommendedName>
        <fullName evidence="9">Guanylate cyclase domain-containing protein</fullName>
    </recommendedName>
</protein>
<proteinExistence type="inferred from homology"/>
<dbReference type="GO" id="GO:0007168">
    <property type="term" value="P:receptor guanylyl cyclase signaling pathway"/>
    <property type="evidence" value="ECO:0007669"/>
    <property type="project" value="TreeGrafter"/>
</dbReference>
<dbReference type="Pfam" id="PF00211">
    <property type="entry name" value="Guanylate_cyc"/>
    <property type="match status" value="2"/>
</dbReference>
<feature type="non-terminal residue" evidence="10">
    <location>
        <position position="1"/>
    </location>
</feature>
<accession>K0SLI8</accession>
<dbReference type="InterPro" id="IPR029787">
    <property type="entry name" value="Nucleotide_cyclase"/>
</dbReference>
<evidence type="ECO:0000256" key="2">
    <source>
        <dbReference type="ARBA" id="ARBA00022692"/>
    </source>
</evidence>
<dbReference type="GO" id="GO:0000166">
    <property type="term" value="F:nucleotide binding"/>
    <property type="evidence" value="ECO:0007669"/>
    <property type="project" value="UniProtKB-KW"/>
</dbReference>
<evidence type="ECO:0000256" key="6">
    <source>
        <dbReference type="ARBA" id="ARBA00023239"/>
    </source>
</evidence>
<dbReference type="PANTHER" id="PTHR11920:SF335">
    <property type="entry name" value="GUANYLATE CYCLASE"/>
    <property type="match status" value="1"/>
</dbReference>
<reference evidence="10 11" key="1">
    <citation type="journal article" date="2012" name="Genome Biol.">
        <title>Genome and low-iron response of an oceanic diatom adapted to chronic iron limitation.</title>
        <authorList>
            <person name="Lommer M."/>
            <person name="Specht M."/>
            <person name="Roy A.S."/>
            <person name="Kraemer L."/>
            <person name="Andreson R."/>
            <person name="Gutowska M.A."/>
            <person name="Wolf J."/>
            <person name="Bergner S.V."/>
            <person name="Schilhabel M.B."/>
            <person name="Klostermeier U.C."/>
            <person name="Beiko R.G."/>
            <person name="Rosenstiel P."/>
            <person name="Hippler M."/>
            <person name="Laroche J."/>
        </authorList>
    </citation>
    <scope>NUCLEOTIDE SEQUENCE [LARGE SCALE GENOMIC DNA]</scope>
    <source>
        <strain evidence="10 11">CCMP1005</strain>
    </source>
</reference>
<evidence type="ECO:0000313" key="10">
    <source>
        <dbReference type="EMBL" id="EJK61811.1"/>
    </source>
</evidence>
<dbReference type="EMBL" id="AGNL01019470">
    <property type="protein sequence ID" value="EJK61811.1"/>
    <property type="molecule type" value="Genomic_DNA"/>
</dbReference>
<keyword evidence="6 7" id="KW-0456">Lyase</keyword>
<dbReference type="SMART" id="SM00044">
    <property type="entry name" value="CYCc"/>
    <property type="match status" value="1"/>
</dbReference>
<evidence type="ECO:0000256" key="3">
    <source>
        <dbReference type="ARBA" id="ARBA00022741"/>
    </source>
</evidence>
<evidence type="ECO:0000313" key="11">
    <source>
        <dbReference type="Proteomes" id="UP000266841"/>
    </source>
</evidence>
<dbReference type="SUPFAM" id="SSF55073">
    <property type="entry name" value="Nucleotide cyclase"/>
    <property type="match status" value="1"/>
</dbReference>
<feature type="transmembrane region" description="Helical" evidence="8">
    <location>
        <begin position="161"/>
        <end position="182"/>
    </location>
</feature>
<keyword evidence="11" id="KW-1185">Reference proteome</keyword>
<organism evidence="10 11">
    <name type="scientific">Thalassiosira oceanica</name>
    <name type="common">Marine diatom</name>
    <dbReference type="NCBI Taxonomy" id="159749"/>
    <lineage>
        <taxon>Eukaryota</taxon>
        <taxon>Sar</taxon>
        <taxon>Stramenopiles</taxon>
        <taxon>Ochrophyta</taxon>
        <taxon>Bacillariophyta</taxon>
        <taxon>Coscinodiscophyceae</taxon>
        <taxon>Thalassiosirophycidae</taxon>
        <taxon>Thalassiosirales</taxon>
        <taxon>Thalassiosiraceae</taxon>
        <taxon>Thalassiosira</taxon>
    </lineage>
</organism>
<evidence type="ECO:0000256" key="4">
    <source>
        <dbReference type="ARBA" id="ARBA00022989"/>
    </source>
</evidence>
<evidence type="ECO:0000256" key="8">
    <source>
        <dbReference type="SAM" id="Phobius"/>
    </source>
</evidence>
<keyword evidence="2 8" id="KW-0812">Transmembrane</keyword>
<dbReference type="PANTHER" id="PTHR11920">
    <property type="entry name" value="GUANYLYL CYCLASE"/>
    <property type="match status" value="1"/>
</dbReference>
<dbReference type="GO" id="GO:0005886">
    <property type="term" value="C:plasma membrane"/>
    <property type="evidence" value="ECO:0007669"/>
    <property type="project" value="TreeGrafter"/>
</dbReference>
<evidence type="ECO:0000256" key="1">
    <source>
        <dbReference type="ARBA" id="ARBA00004370"/>
    </source>
</evidence>
<name>K0SLI8_THAOC</name>
<dbReference type="PROSITE" id="PS00452">
    <property type="entry name" value="GUANYLATE_CYCLASE_1"/>
    <property type="match status" value="1"/>
</dbReference>
<dbReference type="Gene3D" id="3.30.70.1230">
    <property type="entry name" value="Nucleotide cyclase"/>
    <property type="match status" value="2"/>
</dbReference>
<sequence length="390" mass="43504">LTGGHKREGVDPPINVDYHLNFHGFGWFDMGRNVCRPRRVPGCLVPSHLLVPHGVDSRDLHLPQQSIRLRDIFAKCQLTLILVLPFAVHVALGGVQESGCVMLWSFLCPMGSAFFRSAKEAVRWFYVYLSLSLALLAMDFQEQSSKHSDNDAIRESKIESLYFTMNILGVMSVVFCAVFLFARDLEHEYAQSEKVLTNIMPKPIVIRIKRGEFPIVDHLSEVCILFADLVGFTKASAEHHPNFLIGLFLRDVFLEFDRCVEKHGLEKIKTIGDAYMVVGGIDNGERSKSRTDPPHAAPTIAGVNVGPVVAGVLGLKRFTYDVWGDSVNTASRMESNGLPGHVHLSSQMYEMVKHLSDVFEFSCRGNIQIKGKGKKSDCLSTEVSSRKLKA</sequence>
<evidence type="ECO:0000256" key="7">
    <source>
        <dbReference type="RuleBase" id="RU000405"/>
    </source>
</evidence>
<dbReference type="InterPro" id="IPR018297">
    <property type="entry name" value="A/G_cyclase_CS"/>
</dbReference>
<dbReference type="PROSITE" id="PS50125">
    <property type="entry name" value="GUANYLATE_CYCLASE_2"/>
    <property type="match status" value="1"/>
</dbReference>
<dbReference type="GO" id="GO:0001653">
    <property type="term" value="F:peptide receptor activity"/>
    <property type="evidence" value="ECO:0007669"/>
    <property type="project" value="TreeGrafter"/>
</dbReference>
<evidence type="ECO:0000256" key="5">
    <source>
        <dbReference type="ARBA" id="ARBA00023136"/>
    </source>
</evidence>
<comment type="caution">
    <text evidence="10">The sequence shown here is derived from an EMBL/GenBank/DDBJ whole genome shotgun (WGS) entry which is preliminary data.</text>
</comment>
<feature type="transmembrane region" description="Helical" evidence="8">
    <location>
        <begin position="124"/>
        <end position="140"/>
    </location>
</feature>
<keyword evidence="3" id="KW-0547">Nucleotide-binding</keyword>
<dbReference type="GO" id="GO:0004383">
    <property type="term" value="F:guanylate cyclase activity"/>
    <property type="evidence" value="ECO:0007669"/>
    <property type="project" value="TreeGrafter"/>
</dbReference>
<feature type="domain" description="Guanylate cyclase" evidence="9">
    <location>
        <begin position="223"/>
        <end position="334"/>
    </location>
</feature>
<dbReference type="GO" id="GO:0035556">
    <property type="term" value="P:intracellular signal transduction"/>
    <property type="evidence" value="ECO:0007669"/>
    <property type="project" value="InterPro"/>
</dbReference>
<comment type="similarity">
    <text evidence="7">Belongs to the adenylyl cyclase class-4/guanylyl cyclase family.</text>
</comment>
<dbReference type="OrthoDB" id="10258068at2759"/>
<comment type="subcellular location">
    <subcellularLocation>
        <location evidence="1">Membrane</location>
    </subcellularLocation>
</comment>
<dbReference type="CDD" id="cd07302">
    <property type="entry name" value="CHD"/>
    <property type="match status" value="1"/>
</dbReference>
<keyword evidence="5 8" id="KW-0472">Membrane</keyword>
<dbReference type="Proteomes" id="UP000266841">
    <property type="component" value="Unassembled WGS sequence"/>
</dbReference>